<keyword evidence="3 7" id="KW-0812">Transmembrane</keyword>
<comment type="caution">
    <text evidence="9">The sequence shown here is derived from an EMBL/GenBank/DDBJ whole genome shotgun (WGS) entry which is preliminary data.</text>
</comment>
<comment type="subcellular location">
    <subcellularLocation>
        <location evidence="1">Membrane</location>
        <topology evidence="1">Multi-pass membrane protein</topology>
    </subcellularLocation>
</comment>
<dbReference type="GO" id="GO:0008324">
    <property type="term" value="F:monoatomic cation transmembrane transporter activity"/>
    <property type="evidence" value="ECO:0007669"/>
    <property type="project" value="InterPro"/>
</dbReference>
<reference evidence="9" key="1">
    <citation type="journal article" date="2014" name="Front. Microbiol.">
        <title>High frequency of phylogenetically diverse reductive dehalogenase-homologous genes in deep subseafloor sedimentary metagenomes.</title>
        <authorList>
            <person name="Kawai M."/>
            <person name="Futagami T."/>
            <person name="Toyoda A."/>
            <person name="Takaki Y."/>
            <person name="Nishi S."/>
            <person name="Hori S."/>
            <person name="Arai W."/>
            <person name="Tsubouchi T."/>
            <person name="Morono Y."/>
            <person name="Uchiyama I."/>
            <person name="Ito T."/>
            <person name="Fujiyama A."/>
            <person name="Inagaki F."/>
            <person name="Takami H."/>
        </authorList>
    </citation>
    <scope>NUCLEOTIDE SEQUENCE</scope>
    <source>
        <strain evidence="9">Expedition CK06-06</strain>
    </source>
</reference>
<proteinExistence type="predicted"/>
<keyword evidence="4" id="KW-0677">Repeat</keyword>
<feature type="non-terminal residue" evidence="9">
    <location>
        <position position="1"/>
    </location>
</feature>
<keyword evidence="2" id="KW-0813">Transport</keyword>
<feature type="non-terminal residue" evidence="9">
    <location>
        <position position="243"/>
    </location>
</feature>
<dbReference type="Gene3D" id="3.30.70.1450">
    <property type="entry name" value="Regulator of K+ conductance, C-terminal domain"/>
    <property type="match status" value="1"/>
</dbReference>
<keyword evidence="5 7" id="KW-1133">Transmembrane helix</keyword>
<evidence type="ECO:0000256" key="5">
    <source>
        <dbReference type="ARBA" id="ARBA00022989"/>
    </source>
</evidence>
<dbReference type="PROSITE" id="PS51202">
    <property type="entry name" value="RCK_C"/>
    <property type="match status" value="1"/>
</dbReference>
<name>X1B354_9ZZZZ</name>
<dbReference type="AlphaFoldDB" id="X1B354"/>
<feature type="transmembrane region" description="Helical" evidence="7">
    <location>
        <begin position="72"/>
        <end position="94"/>
    </location>
</feature>
<accession>X1B354</accession>
<gene>
    <name evidence="9" type="ORF">S01H4_27186</name>
</gene>
<evidence type="ECO:0000259" key="8">
    <source>
        <dbReference type="PROSITE" id="PS51202"/>
    </source>
</evidence>
<evidence type="ECO:0000256" key="4">
    <source>
        <dbReference type="ARBA" id="ARBA00022737"/>
    </source>
</evidence>
<dbReference type="InterPro" id="IPR036721">
    <property type="entry name" value="RCK_C_sf"/>
</dbReference>
<dbReference type="EMBL" id="BART01013234">
    <property type="protein sequence ID" value="GAG89430.1"/>
    <property type="molecule type" value="Genomic_DNA"/>
</dbReference>
<protein>
    <recommendedName>
        <fullName evidence="8">RCK C-terminal domain-containing protein</fullName>
    </recommendedName>
</protein>
<evidence type="ECO:0000313" key="9">
    <source>
        <dbReference type="EMBL" id="GAG89430.1"/>
    </source>
</evidence>
<sequence>GILSIGSGGSIKNSVGMMPAVIGIAKKTNIPVSKLLIPLAFSSLLGGTMTLIGTPANILAQGVLIARDLPSFGFFEITPMGLLVLTTGVIYMVLIGRHFLPVRETAGDPLASSQLREYISDVQVTSQSSLNGKNLYESGLGAGFDLTVLSIIREGKPLVGLHRDVVIRENDHLILEGSAQNLLNAKEDLNFDIHTDADFEISDLDTEQSYIFEATLAPRSTMVGRTLSKVNFRDSFGLTTLAI</sequence>
<organism evidence="9">
    <name type="scientific">marine sediment metagenome</name>
    <dbReference type="NCBI Taxonomy" id="412755"/>
    <lineage>
        <taxon>unclassified sequences</taxon>
        <taxon>metagenomes</taxon>
        <taxon>ecological metagenomes</taxon>
    </lineage>
</organism>
<feature type="transmembrane region" description="Helical" evidence="7">
    <location>
        <begin position="35"/>
        <end position="60"/>
    </location>
</feature>
<dbReference type="PANTHER" id="PTHR43652">
    <property type="entry name" value="BASIC AMINO ACID ANTIPORTER YFCC-RELATED"/>
    <property type="match status" value="1"/>
</dbReference>
<keyword evidence="6 7" id="KW-0472">Membrane</keyword>
<dbReference type="GO" id="GO:0005886">
    <property type="term" value="C:plasma membrane"/>
    <property type="evidence" value="ECO:0007669"/>
    <property type="project" value="TreeGrafter"/>
</dbReference>
<feature type="domain" description="RCK C-terminal" evidence="8">
    <location>
        <begin position="107"/>
        <end position="192"/>
    </location>
</feature>
<evidence type="ECO:0000256" key="6">
    <source>
        <dbReference type="ARBA" id="ARBA00023136"/>
    </source>
</evidence>
<evidence type="ECO:0000256" key="7">
    <source>
        <dbReference type="SAM" id="Phobius"/>
    </source>
</evidence>
<dbReference type="InterPro" id="IPR006037">
    <property type="entry name" value="RCK_C"/>
</dbReference>
<evidence type="ECO:0000256" key="1">
    <source>
        <dbReference type="ARBA" id="ARBA00004141"/>
    </source>
</evidence>
<dbReference type="PANTHER" id="PTHR43652:SF2">
    <property type="entry name" value="BASIC AMINO ACID ANTIPORTER YFCC-RELATED"/>
    <property type="match status" value="1"/>
</dbReference>
<dbReference type="InterPro" id="IPR004680">
    <property type="entry name" value="Cit_transptr-like_dom"/>
</dbReference>
<dbReference type="SUPFAM" id="SSF116726">
    <property type="entry name" value="TrkA C-terminal domain-like"/>
    <property type="match status" value="1"/>
</dbReference>
<dbReference type="InterPro" id="IPR051679">
    <property type="entry name" value="DASS-Related_Transporters"/>
</dbReference>
<evidence type="ECO:0000256" key="2">
    <source>
        <dbReference type="ARBA" id="ARBA00022448"/>
    </source>
</evidence>
<dbReference type="Pfam" id="PF02080">
    <property type="entry name" value="TrkA_C"/>
    <property type="match status" value="1"/>
</dbReference>
<dbReference type="GO" id="GO:0006813">
    <property type="term" value="P:potassium ion transport"/>
    <property type="evidence" value="ECO:0007669"/>
    <property type="project" value="InterPro"/>
</dbReference>
<dbReference type="Pfam" id="PF03600">
    <property type="entry name" value="CitMHS"/>
    <property type="match status" value="1"/>
</dbReference>
<evidence type="ECO:0000256" key="3">
    <source>
        <dbReference type="ARBA" id="ARBA00022692"/>
    </source>
</evidence>